<keyword evidence="1" id="KW-0472">Membrane</keyword>
<dbReference type="Gene3D" id="1.10.10.880">
    <property type="entry name" value="Anti sigma-E protein RseA, N-terminal domain"/>
    <property type="match status" value="1"/>
</dbReference>
<dbReference type="GO" id="GO:0016989">
    <property type="term" value="F:sigma factor antagonist activity"/>
    <property type="evidence" value="ECO:0007669"/>
    <property type="project" value="InterPro"/>
</dbReference>
<protein>
    <recommendedName>
        <fullName evidence="2">Anti sigma-E protein RseA N-terminal domain-containing protein</fullName>
    </recommendedName>
</protein>
<evidence type="ECO:0000313" key="4">
    <source>
        <dbReference type="Proteomes" id="UP000066549"/>
    </source>
</evidence>
<keyword evidence="1" id="KW-0812">Transmembrane</keyword>
<name>A0A0H4J056_9PROT</name>
<accession>A0A0H4J056</accession>
<dbReference type="EMBL" id="CP011002">
    <property type="protein sequence ID" value="AKO65415.1"/>
    <property type="molecule type" value="Genomic_DNA"/>
</dbReference>
<dbReference type="SUPFAM" id="SSF89069">
    <property type="entry name" value="N-terminal, cytoplasmic domain of anti-sigmaE factor RseA"/>
    <property type="match status" value="1"/>
</dbReference>
<reference evidence="3 4" key="1">
    <citation type="submission" date="2015-03" db="EMBL/GenBank/DDBJ databases">
        <title>Comparative analysis of the OM43 clade including a novel species from Red Sea uncovers genomic and metabolic diversity among marine methylotrophs.</title>
        <authorList>
            <person name="Jimenez-Infante F."/>
            <person name="Ngugi D.K."/>
            <person name="Vinu M."/>
            <person name="Alam I."/>
            <person name="Kamau A."/>
            <person name="Blom J."/>
            <person name="Bajic V.B."/>
            <person name="Stingl U."/>
        </authorList>
    </citation>
    <scope>NUCLEOTIDE SEQUENCE [LARGE SCALE GENOMIC DNA]</scope>
    <source>
        <strain evidence="3 4">MBRSH7</strain>
    </source>
</reference>
<dbReference type="InterPro" id="IPR036147">
    <property type="entry name" value="Anti-sigma_E_RseA_N_sf"/>
</dbReference>
<dbReference type="InterPro" id="IPR005572">
    <property type="entry name" value="Anti-sigma_E_RseA_N"/>
</dbReference>
<gene>
    <name evidence="3" type="ORF">VI33_01215</name>
</gene>
<dbReference type="Pfam" id="PF03872">
    <property type="entry name" value="RseA_N"/>
    <property type="match status" value="1"/>
</dbReference>
<keyword evidence="1" id="KW-1133">Transmembrane helix</keyword>
<dbReference type="AlphaFoldDB" id="A0A0H4J056"/>
<dbReference type="CDD" id="cd16328">
    <property type="entry name" value="RseA_N"/>
    <property type="match status" value="1"/>
</dbReference>
<evidence type="ECO:0000259" key="2">
    <source>
        <dbReference type="Pfam" id="PF03872"/>
    </source>
</evidence>
<proteinExistence type="predicted"/>
<dbReference type="Proteomes" id="UP000066549">
    <property type="component" value="Chromosome"/>
</dbReference>
<keyword evidence="4" id="KW-1185">Reference proteome</keyword>
<feature type="domain" description="Anti sigma-E protein RseA N-terminal" evidence="2">
    <location>
        <begin position="2"/>
        <end position="81"/>
    </location>
</feature>
<sequence length="155" mass="17460">MSENISSIIDNELKGKDLDHGLNELKNSSALSSYRTYQMIGDVIRNDYYDVNPELTDKIMSKIHDEPTQFNNGFIHNNQSTATIDYRKYLLVFVLGLIAAFAITWAVNNFSNTGSSSSSDFLAADSISQEIIEDHFSTTTRNPNYFLEAGYQPNI</sequence>
<organism evidence="3 4">
    <name type="scientific">Methylophilales bacterium MBRS-H7</name>
    <dbReference type="NCBI Taxonomy" id="1623450"/>
    <lineage>
        <taxon>Bacteria</taxon>
        <taxon>Pseudomonadati</taxon>
        <taxon>Pseudomonadota</taxon>
        <taxon>Betaproteobacteria</taxon>
        <taxon>Nitrosomonadales</taxon>
        <taxon>OM43 clade</taxon>
    </lineage>
</organism>
<evidence type="ECO:0000256" key="1">
    <source>
        <dbReference type="SAM" id="Phobius"/>
    </source>
</evidence>
<feature type="transmembrane region" description="Helical" evidence="1">
    <location>
        <begin position="89"/>
        <end position="107"/>
    </location>
</feature>
<evidence type="ECO:0000313" key="3">
    <source>
        <dbReference type="EMBL" id="AKO65415.1"/>
    </source>
</evidence>